<dbReference type="GO" id="GO:0005840">
    <property type="term" value="C:ribosome"/>
    <property type="evidence" value="ECO:0007669"/>
    <property type="project" value="UniProtKB-KW"/>
</dbReference>
<dbReference type="NCBIfam" id="TIGR03953">
    <property type="entry name" value="rplD_bact"/>
    <property type="match status" value="1"/>
</dbReference>
<dbReference type="AlphaFoldDB" id="A0A4D6WT68"/>
<dbReference type="GO" id="GO:0006412">
    <property type="term" value="P:translation"/>
    <property type="evidence" value="ECO:0007669"/>
    <property type="project" value="InterPro"/>
</dbReference>
<gene>
    <name evidence="10" type="primary">rpl4</name>
</gene>
<dbReference type="Pfam" id="PF00573">
    <property type="entry name" value="Ribosomal_L4"/>
    <property type="match status" value="1"/>
</dbReference>
<dbReference type="SUPFAM" id="SSF52166">
    <property type="entry name" value="Ribosomal protein L4"/>
    <property type="match status" value="1"/>
</dbReference>
<name>A0A4D6WT68_9FLOR</name>
<keyword evidence="3" id="KW-0699">rRNA-binding</keyword>
<evidence type="ECO:0000256" key="9">
    <source>
        <dbReference type="SAM" id="MobiDB-lite"/>
    </source>
</evidence>
<dbReference type="PANTHER" id="PTHR10746">
    <property type="entry name" value="50S RIBOSOMAL PROTEIN L4"/>
    <property type="match status" value="1"/>
</dbReference>
<accession>A0A4D6WT68</accession>
<reference evidence="10" key="2">
    <citation type="submission" date="2019-04" db="EMBL/GenBank/DDBJ databases">
        <authorList>
            <person name="Pasella M."/>
        </authorList>
    </citation>
    <scope>NUCLEOTIDE SEQUENCE</scope>
    <source>
        <strain evidence="10">PD2950_6</strain>
    </source>
</reference>
<keyword evidence="4" id="KW-0694">RNA-binding</keyword>
<dbReference type="Gene3D" id="3.40.1370.10">
    <property type="match status" value="1"/>
</dbReference>
<protein>
    <recommendedName>
        <fullName evidence="7">Large ribosomal subunit protein uL4c</fullName>
    </recommendedName>
    <alternativeName>
        <fullName evidence="8">50S ribosomal protein L4, chloroplastic</fullName>
    </alternativeName>
</protein>
<sequence length="221" mass="25301">MTIKKKLTYIIKTNINKDINTETSSELYLNIGNNFKQNMYLIHKVLKQQLTISRQGNANTKTRSEIRGGGKKPWKQKGTGRARAGSIRSPLWRGGGVIFGPKNKIYQSKINKKEKRIAIQTLIYNKFSNTLVIDELLNNLNQPSTKHTIEELQNFGININKENKILLIIAKKNTKIYLSLRNLNNIELITPNHINIISLLKANTILITYDALNIIKNLYND</sequence>
<dbReference type="InterPro" id="IPR002136">
    <property type="entry name" value="Ribosomal_uL4"/>
</dbReference>
<proteinExistence type="inferred from homology"/>
<comment type="similarity">
    <text evidence="2">Belongs to the universal ribosomal protein uL4 family.</text>
</comment>
<keyword evidence="10" id="KW-0934">Plastid</keyword>
<evidence type="ECO:0000256" key="2">
    <source>
        <dbReference type="ARBA" id="ARBA00010528"/>
    </source>
</evidence>
<evidence type="ECO:0000256" key="3">
    <source>
        <dbReference type="ARBA" id="ARBA00022730"/>
    </source>
</evidence>
<organism evidence="10">
    <name type="scientific">Erythroglossum lusitanicum</name>
    <dbReference type="NCBI Taxonomy" id="2575615"/>
    <lineage>
        <taxon>Eukaryota</taxon>
        <taxon>Rhodophyta</taxon>
        <taxon>Florideophyceae</taxon>
        <taxon>Rhodymeniophycidae</taxon>
        <taxon>Ceramiales</taxon>
        <taxon>Delesseriaceae</taxon>
        <taxon>Erythroglossum</taxon>
    </lineage>
</organism>
<evidence type="ECO:0000256" key="7">
    <source>
        <dbReference type="ARBA" id="ARBA00035208"/>
    </source>
</evidence>
<dbReference type="InterPro" id="IPR023574">
    <property type="entry name" value="Ribosomal_uL4_dom_sf"/>
</dbReference>
<evidence type="ECO:0000256" key="8">
    <source>
        <dbReference type="ARBA" id="ARBA00035387"/>
    </source>
</evidence>
<comment type="function">
    <text evidence="1">Probably binds the 23S rRNA.</text>
</comment>
<geneLocation type="plastid" evidence="10"/>
<feature type="compositionally biased region" description="Basic residues" evidence="9">
    <location>
        <begin position="69"/>
        <end position="80"/>
    </location>
</feature>
<evidence type="ECO:0000313" key="10">
    <source>
        <dbReference type="EMBL" id="QCI06616.1"/>
    </source>
</evidence>
<dbReference type="GO" id="GO:0003735">
    <property type="term" value="F:structural constituent of ribosome"/>
    <property type="evidence" value="ECO:0007669"/>
    <property type="project" value="InterPro"/>
</dbReference>
<keyword evidence="5 10" id="KW-0689">Ribosomal protein</keyword>
<dbReference type="GO" id="GO:0019843">
    <property type="term" value="F:rRNA binding"/>
    <property type="evidence" value="ECO:0007669"/>
    <property type="project" value="UniProtKB-KW"/>
</dbReference>
<dbReference type="EMBL" id="MK814658">
    <property type="protein sequence ID" value="QCI06616.1"/>
    <property type="molecule type" value="Genomic_DNA"/>
</dbReference>
<dbReference type="InterPro" id="IPR013005">
    <property type="entry name" value="Ribosomal_uL4-like"/>
</dbReference>
<evidence type="ECO:0000256" key="5">
    <source>
        <dbReference type="ARBA" id="ARBA00022980"/>
    </source>
</evidence>
<keyword evidence="6" id="KW-0687">Ribonucleoprotein</keyword>
<evidence type="ECO:0000256" key="6">
    <source>
        <dbReference type="ARBA" id="ARBA00023274"/>
    </source>
</evidence>
<reference evidence="10" key="1">
    <citation type="journal article" date="2019" name="Mol. Phylogenet. Evol.">
        <title>Morphological evolution and classification of the red algal order Ceramiales inferred using plastid phylogenomics.</title>
        <authorList>
            <person name="Diaz-Tapia P."/>
            <person name="Pasella M.M."/>
            <person name="Verbruggen H."/>
            <person name="Maggs C.A."/>
        </authorList>
    </citation>
    <scope>NUCLEOTIDE SEQUENCE</scope>
    <source>
        <strain evidence="10">PD2950_6</strain>
    </source>
</reference>
<dbReference type="PANTHER" id="PTHR10746:SF17">
    <property type="entry name" value="LARGE RIBOSOMAL SUBUNIT PROTEIN UL4C"/>
    <property type="match status" value="1"/>
</dbReference>
<dbReference type="GO" id="GO:1990904">
    <property type="term" value="C:ribonucleoprotein complex"/>
    <property type="evidence" value="ECO:0007669"/>
    <property type="project" value="UniProtKB-KW"/>
</dbReference>
<evidence type="ECO:0000256" key="1">
    <source>
        <dbReference type="ARBA" id="ARBA00004083"/>
    </source>
</evidence>
<evidence type="ECO:0000256" key="4">
    <source>
        <dbReference type="ARBA" id="ARBA00022884"/>
    </source>
</evidence>
<feature type="region of interest" description="Disordered" evidence="9">
    <location>
        <begin position="56"/>
        <end position="81"/>
    </location>
</feature>
<dbReference type="HAMAP" id="MF_01328_B">
    <property type="entry name" value="Ribosomal_uL4_B"/>
    <property type="match status" value="1"/>
</dbReference>